<dbReference type="InterPro" id="IPR005893">
    <property type="entry name" value="PotA-like"/>
</dbReference>
<evidence type="ECO:0000313" key="11">
    <source>
        <dbReference type="Proteomes" id="UP000076852"/>
    </source>
</evidence>
<gene>
    <name evidence="8" type="primary">potA</name>
    <name evidence="10" type="ORF">AYM40_12235</name>
</gene>
<dbReference type="InterPro" id="IPR050093">
    <property type="entry name" value="ABC_SmlMolc_Importer"/>
</dbReference>
<dbReference type="EMBL" id="CP014578">
    <property type="protein sequence ID" value="ANB73047.1"/>
    <property type="molecule type" value="Genomic_DNA"/>
</dbReference>
<keyword evidence="5 8" id="KW-0067">ATP-binding</keyword>
<dbReference type="Gene3D" id="3.40.50.300">
    <property type="entry name" value="P-loop containing nucleotide triphosphate hydrolases"/>
    <property type="match status" value="1"/>
</dbReference>
<dbReference type="SMART" id="SM00382">
    <property type="entry name" value="AAA"/>
    <property type="match status" value="1"/>
</dbReference>
<reference evidence="10 11" key="1">
    <citation type="journal article" date="2016" name="Gene">
        <title>PacBio SMRT assembly of a complex multi-replicon genome reveals chlorocatechol degradative operon in a region of genome plasticity.</title>
        <authorList>
            <person name="Ricker N."/>
            <person name="Shen S.Y."/>
            <person name="Goordial J."/>
            <person name="Jin S."/>
            <person name="Fulthorpe R.R."/>
        </authorList>
    </citation>
    <scope>NUCLEOTIDE SEQUENCE [LARGE SCALE GENOMIC DNA]</scope>
    <source>
        <strain evidence="10 11">OLGA172</strain>
    </source>
</reference>
<keyword evidence="3" id="KW-0997">Cell inner membrane</keyword>
<name>A0A161HNU0_9BURK</name>
<dbReference type="Proteomes" id="UP000076852">
    <property type="component" value="Chromosome 1"/>
</dbReference>
<dbReference type="InterPro" id="IPR013611">
    <property type="entry name" value="Transp-assoc_OB_typ2"/>
</dbReference>
<dbReference type="SUPFAM" id="SSF52540">
    <property type="entry name" value="P-loop containing nucleoside triphosphate hydrolases"/>
    <property type="match status" value="1"/>
</dbReference>
<dbReference type="Pfam" id="PF08402">
    <property type="entry name" value="TOBE_2"/>
    <property type="match status" value="1"/>
</dbReference>
<keyword evidence="7 8" id="KW-0472">Membrane</keyword>
<accession>A0A161HNU0</accession>
<dbReference type="PROSITE" id="PS00211">
    <property type="entry name" value="ABC_TRANSPORTER_1"/>
    <property type="match status" value="1"/>
</dbReference>
<dbReference type="STRING" id="1804984.AYM40_12235"/>
<keyword evidence="11" id="KW-1185">Reference proteome</keyword>
<evidence type="ECO:0000256" key="6">
    <source>
        <dbReference type="ARBA" id="ARBA00022967"/>
    </source>
</evidence>
<dbReference type="InterPro" id="IPR008995">
    <property type="entry name" value="Mo/tungstate-bd_C_term_dom"/>
</dbReference>
<dbReference type="RefSeq" id="WP_063496456.1">
    <property type="nucleotide sequence ID" value="NZ_CP014578.1"/>
</dbReference>
<dbReference type="KEGG" id="buz:AYM40_12235"/>
<comment type="similarity">
    <text evidence="8">Belongs to the ABC transporter superfamily. Spermidine/putrescine importer (TC 3.A.1.11.1) family.</text>
</comment>
<dbReference type="GO" id="GO:0043190">
    <property type="term" value="C:ATP-binding cassette (ABC) transporter complex"/>
    <property type="evidence" value="ECO:0007669"/>
    <property type="project" value="InterPro"/>
</dbReference>
<dbReference type="Gene3D" id="2.40.50.100">
    <property type="match status" value="1"/>
</dbReference>
<evidence type="ECO:0000313" key="10">
    <source>
        <dbReference type="EMBL" id="ANB73047.1"/>
    </source>
</evidence>
<organism evidence="10 11">
    <name type="scientific">Paraburkholderia phytofirmans OLGA172</name>
    <dbReference type="NCBI Taxonomy" id="1417228"/>
    <lineage>
        <taxon>Bacteria</taxon>
        <taxon>Pseudomonadati</taxon>
        <taxon>Pseudomonadota</taxon>
        <taxon>Betaproteobacteria</taxon>
        <taxon>Burkholderiales</taxon>
        <taxon>Burkholderiaceae</taxon>
        <taxon>Paraburkholderia</taxon>
    </lineage>
</organism>
<keyword evidence="4 8" id="KW-0547">Nucleotide-binding</keyword>
<dbReference type="AlphaFoldDB" id="A0A161HNU0"/>
<dbReference type="GO" id="GO:0005524">
    <property type="term" value="F:ATP binding"/>
    <property type="evidence" value="ECO:0007669"/>
    <property type="project" value="UniProtKB-KW"/>
</dbReference>
<keyword evidence="2 8" id="KW-1003">Cell membrane</keyword>
<evidence type="ECO:0000256" key="4">
    <source>
        <dbReference type="ARBA" id="ARBA00022741"/>
    </source>
</evidence>
<dbReference type="PANTHER" id="PTHR42781:SF4">
    <property type="entry name" value="SPERMIDINE_PUTRESCINE IMPORT ATP-BINDING PROTEIN POTA"/>
    <property type="match status" value="1"/>
</dbReference>
<evidence type="ECO:0000256" key="1">
    <source>
        <dbReference type="ARBA" id="ARBA00022448"/>
    </source>
</evidence>
<evidence type="ECO:0000256" key="3">
    <source>
        <dbReference type="ARBA" id="ARBA00022519"/>
    </source>
</evidence>
<dbReference type="PROSITE" id="PS50893">
    <property type="entry name" value="ABC_TRANSPORTER_2"/>
    <property type="match status" value="1"/>
</dbReference>
<evidence type="ECO:0000256" key="5">
    <source>
        <dbReference type="ARBA" id="ARBA00022840"/>
    </source>
</evidence>
<dbReference type="InterPro" id="IPR017871">
    <property type="entry name" value="ABC_transporter-like_CS"/>
</dbReference>
<evidence type="ECO:0000259" key="9">
    <source>
        <dbReference type="PROSITE" id="PS50893"/>
    </source>
</evidence>
<protein>
    <recommendedName>
        <fullName evidence="8">Spermidine/putrescine import ATP-binding protein PotA</fullName>
        <ecNumber evidence="8">7.6.2.11</ecNumber>
    </recommendedName>
</protein>
<dbReference type="GO" id="GO:0016887">
    <property type="term" value="F:ATP hydrolysis activity"/>
    <property type="evidence" value="ECO:0007669"/>
    <property type="project" value="InterPro"/>
</dbReference>
<dbReference type="InterPro" id="IPR003439">
    <property type="entry name" value="ABC_transporter-like_ATP-bd"/>
</dbReference>
<dbReference type="GO" id="GO:0015847">
    <property type="term" value="P:putrescine transport"/>
    <property type="evidence" value="ECO:0007669"/>
    <property type="project" value="UniProtKB-ARBA"/>
</dbReference>
<comment type="subunit">
    <text evidence="8">The complex is composed of two ATP-binding proteins (PotA), two transmembrane proteins (PotB and PotC) and a solute-binding protein (PotD).</text>
</comment>
<dbReference type="InterPro" id="IPR003593">
    <property type="entry name" value="AAA+_ATPase"/>
</dbReference>
<dbReference type="OrthoDB" id="5298774at2"/>
<keyword evidence="6 8" id="KW-1278">Translocase</keyword>
<dbReference type="NCBIfam" id="TIGR01187">
    <property type="entry name" value="potA"/>
    <property type="match status" value="1"/>
</dbReference>
<dbReference type="Pfam" id="PF00005">
    <property type="entry name" value="ABC_tran"/>
    <property type="match status" value="1"/>
</dbReference>
<dbReference type="GO" id="GO:0015417">
    <property type="term" value="F:ABC-type polyamine transporter activity"/>
    <property type="evidence" value="ECO:0007669"/>
    <property type="project" value="UniProtKB-EC"/>
</dbReference>
<evidence type="ECO:0000256" key="7">
    <source>
        <dbReference type="ARBA" id="ARBA00023136"/>
    </source>
</evidence>
<comment type="function">
    <text evidence="8">Part of the ABC transporter complex PotABCD involved in spermidine/putrescine import. Responsible for energy coupling to the transport system.</text>
</comment>
<dbReference type="InterPro" id="IPR027417">
    <property type="entry name" value="P-loop_NTPase"/>
</dbReference>
<dbReference type="EC" id="7.6.2.11" evidence="8"/>
<proteinExistence type="inferred from homology"/>
<evidence type="ECO:0000256" key="8">
    <source>
        <dbReference type="RuleBase" id="RU364083"/>
    </source>
</evidence>
<sequence>MKPAVEVRSISKSFLAPGKRHVFALSDVNLAIPSGKFTTLLGPSGCGKTTLLRTIAGFEMPDSGRVLIDGQDLTSAPPYERPLNTVFQHYALFPHLDVAGNIAYGLEIAKVPRHLIDQRVGQALELVRLESMAKRKVAQLSGGQQQRVALARALVMQPKVLLLDEPMAALDRQLRKQMQVELKRLQHELGIAFVCVTHDQEEALSMSDMIVVMNRGKIEQVGSPREIYDSPRTEFSARFIGETNLLRGKWIGKRDGCSLLRTERGTEILVAGARPGEHAAIASLRPEAVDMVFGSVSDGHCLLDGIVSDRTYMGNYTRVDVDLQGDRITVVLNAKASVPEVGAPVKLSYHPRDVTTVSLP</sequence>
<dbReference type="SUPFAM" id="SSF50331">
    <property type="entry name" value="MOP-like"/>
    <property type="match status" value="1"/>
</dbReference>
<dbReference type="PANTHER" id="PTHR42781">
    <property type="entry name" value="SPERMIDINE/PUTRESCINE IMPORT ATP-BINDING PROTEIN POTA"/>
    <property type="match status" value="1"/>
</dbReference>
<evidence type="ECO:0000256" key="2">
    <source>
        <dbReference type="ARBA" id="ARBA00022475"/>
    </source>
</evidence>
<comment type="catalytic activity">
    <reaction evidence="8">
        <text>ATP + H2O + polyamine-[polyamine-binding protein]Side 1 = ADP + phosphate + polyamineSide 2 + [polyamine-binding protein]Side 1.</text>
        <dbReference type="EC" id="7.6.2.11"/>
    </reaction>
</comment>
<dbReference type="FunFam" id="3.40.50.300:FF:000133">
    <property type="entry name" value="Spermidine/putrescine import ATP-binding protein PotA"/>
    <property type="match status" value="1"/>
</dbReference>
<feature type="domain" description="ABC transporter" evidence="9">
    <location>
        <begin position="5"/>
        <end position="240"/>
    </location>
</feature>
<keyword evidence="1 8" id="KW-0813">Transport</keyword>